<dbReference type="InterPro" id="IPR011527">
    <property type="entry name" value="ABC1_TM_dom"/>
</dbReference>
<name>A0AAN9YGS9_9PEZI</name>
<evidence type="ECO:0008006" key="14">
    <source>
        <dbReference type="Google" id="ProtNLM"/>
    </source>
</evidence>
<dbReference type="Pfam" id="PF00664">
    <property type="entry name" value="ABC_membrane"/>
    <property type="match status" value="2"/>
</dbReference>
<feature type="transmembrane region" description="Helical" evidence="9">
    <location>
        <begin position="724"/>
        <end position="745"/>
    </location>
</feature>
<keyword evidence="3 9" id="KW-0812">Transmembrane</keyword>
<feature type="transmembrane region" description="Helical" evidence="9">
    <location>
        <begin position="683"/>
        <end position="712"/>
    </location>
</feature>
<evidence type="ECO:0000256" key="2">
    <source>
        <dbReference type="ARBA" id="ARBA00022448"/>
    </source>
</evidence>
<feature type="transmembrane region" description="Helical" evidence="9">
    <location>
        <begin position="71"/>
        <end position="100"/>
    </location>
</feature>
<keyword evidence="5" id="KW-0067">ATP-binding</keyword>
<reference evidence="12 13" key="1">
    <citation type="journal article" date="2023" name="PLoS ONE">
        <title>Cytospora paraplurivora sp. nov. isolated from orchards with fruit tree decline syndrome in Ontario, Canada.</title>
        <authorList>
            <person name="Ilyukhin E."/>
            <person name="Nguyen H.D.T."/>
            <person name="Castle A.J."/>
            <person name="Ellouze W."/>
        </authorList>
    </citation>
    <scope>NUCLEOTIDE SEQUENCE [LARGE SCALE GENOMIC DNA]</scope>
    <source>
        <strain evidence="12 13">FDS-564</strain>
    </source>
</reference>
<dbReference type="InterPro" id="IPR017871">
    <property type="entry name" value="ABC_transporter-like_CS"/>
</dbReference>
<dbReference type="CDD" id="cd18580">
    <property type="entry name" value="ABC_6TM_ABCC_D2"/>
    <property type="match status" value="1"/>
</dbReference>
<feature type="region of interest" description="Disordered" evidence="8">
    <location>
        <begin position="761"/>
        <end position="793"/>
    </location>
</feature>
<dbReference type="SUPFAM" id="SSF90123">
    <property type="entry name" value="ABC transporter transmembrane region"/>
    <property type="match status" value="2"/>
</dbReference>
<dbReference type="InterPro" id="IPR027417">
    <property type="entry name" value="P-loop_NTPase"/>
</dbReference>
<dbReference type="SMART" id="SM00382">
    <property type="entry name" value="AAA"/>
    <property type="match status" value="2"/>
</dbReference>
<evidence type="ECO:0000259" key="11">
    <source>
        <dbReference type="PROSITE" id="PS50929"/>
    </source>
</evidence>
<evidence type="ECO:0000256" key="3">
    <source>
        <dbReference type="ARBA" id="ARBA00022692"/>
    </source>
</evidence>
<organism evidence="12 13">
    <name type="scientific">Cytospora paraplurivora</name>
    <dbReference type="NCBI Taxonomy" id="2898453"/>
    <lineage>
        <taxon>Eukaryota</taxon>
        <taxon>Fungi</taxon>
        <taxon>Dikarya</taxon>
        <taxon>Ascomycota</taxon>
        <taxon>Pezizomycotina</taxon>
        <taxon>Sordariomycetes</taxon>
        <taxon>Sordariomycetidae</taxon>
        <taxon>Diaporthales</taxon>
        <taxon>Cytosporaceae</taxon>
        <taxon>Cytospora</taxon>
    </lineage>
</organism>
<keyword evidence="2" id="KW-0813">Transport</keyword>
<dbReference type="GO" id="GO:0140359">
    <property type="term" value="F:ABC-type transporter activity"/>
    <property type="evidence" value="ECO:0007669"/>
    <property type="project" value="InterPro"/>
</dbReference>
<evidence type="ECO:0000313" key="12">
    <source>
        <dbReference type="EMBL" id="KAK7743466.1"/>
    </source>
</evidence>
<feature type="domain" description="ABC transporter" evidence="10">
    <location>
        <begin position="181"/>
        <end position="412"/>
    </location>
</feature>
<feature type="domain" description="ABC transporter" evidence="10">
    <location>
        <begin position="798"/>
        <end position="1076"/>
    </location>
</feature>
<dbReference type="PROSITE" id="PS00211">
    <property type="entry name" value="ABC_TRANSPORTER_1"/>
    <property type="match status" value="1"/>
</dbReference>
<sequence length="1078" mass="116038">MSAVCSRMSRHVAKNLRARQGKWNAATQQRIAVTSSLLASIKNVKMLGMQEAVTEHVEELRRREMDAARGVRWLMVAYNASANALGMFTPVLTIALYAGLAMLRGQALDVDTAFTTVAILSMVTHPANMVMTNVPKAVVSYSSYERIQEYLLDKTRPSRAVDTTKASGNGATSTDSDRVAVRLEDVAIAGAEETKPILKGINLNLRQNTIVICTGPVGSGKTTLARAILGELPLSQGYVQASPKRVSYCAQIPWLPNQSIKEVICGPNADGEGHDETWYQKTIHACSLDSDIDILPDGDATSVGSKGMNLSGGQRQRVALARAVYSRSDLVILDDSLSALDGKTQHEVVGSLLGPHGILRHSRITVFWITTDTRYFDLADEVVVLADGTVKERGTWEQLRKDDPSIDEIIHPHQGESGDKEAESSIGDVVRDKRRTTGNAATGELERKNGDLSLYSYYFTSAGLGNVLAMILCTALCAFFNNIPSYWLKLWTDAATSPRTSTATAIYIAVYVLLLLLAWTSTNGIAYTTTLRIAPTSGLALHSRLLKTITSAPLLYFSSRDAGATLNRFSQDIQLVDKQLAQSAQSFSVQVFKLVAQASLLVAAQPPLALSMPPTAAAVYAVQRVYLRTSRQLRLLELESRAAVVSAFLEAVQGAATVRAFGWERPVSASMSREVLDGSQRPFYLLLCLQRWLGVVLDLLVAGIAVACVSLAVRFRGSTTGGQVGVALNMILVANATLLSLVTAWTNLEISLGAVARLKEVEEGTPQEEEEEDDDDDEQQSGQQRPLPDSNWPARGLVEFSGVTAQYSPTAAALRGIDLTVEPGQTVVLCGRTGSGKSSVVLTLLGLLDITEGAVTVDGVDIAARALSRAMVRQRAFITVAQEAFFLPEASLRFNLDPELGARPAVVVAALRRTGLWGHFVGGGAQPDGGEHDDAAAAAAAAIAIDHGAGAEKEEEILSRPFSSLPALSVGQTQLLALARALVRRSVLSDPSSSRIAYSDSNREGARPIVLLDEVTSSLDPETESKIYDIISEEFVHKGHTVLMVTHKLDAVRSRLRSGKDVVVRLSEGKVERIEVVG</sequence>
<gene>
    <name evidence="12" type="ORF">SLS53_004000</name>
</gene>
<comment type="subcellular location">
    <subcellularLocation>
        <location evidence="1">Membrane</location>
        <topology evidence="1">Multi-pass membrane protein</topology>
    </subcellularLocation>
</comment>
<evidence type="ECO:0000256" key="5">
    <source>
        <dbReference type="ARBA" id="ARBA00022840"/>
    </source>
</evidence>
<dbReference type="GO" id="GO:0005524">
    <property type="term" value="F:ATP binding"/>
    <property type="evidence" value="ECO:0007669"/>
    <property type="project" value="UniProtKB-KW"/>
</dbReference>
<feature type="transmembrane region" description="Helical" evidence="9">
    <location>
        <begin position="457"/>
        <end position="481"/>
    </location>
</feature>
<dbReference type="InterPro" id="IPR003593">
    <property type="entry name" value="AAA+_ATPase"/>
</dbReference>
<keyword evidence="4" id="KW-0547">Nucleotide-binding</keyword>
<keyword evidence="6 9" id="KW-1133">Transmembrane helix</keyword>
<feature type="domain" description="ABC transmembrane type-1" evidence="11">
    <location>
        <begin position="468"/>
        <end position="749"/>
    </location>
</feature>
<dbReference type="InterPro" id="IPR050173">
    <property type="entry name" value="ABC_transporter_C-like"/>
</dbReference>
<dbReference type="SUPFAM" id="SSF52540">
    <property type="entry name" value="P-loop containing nucleoside triphosphate hydrolases"/>
    <property type="match status" value="2"/>
</dbReference>
<evidence type="ECO:0000256" key="8">
    <source>
        <dbReference type="SAM" id="MobiDB-lite"/>
    </source>
</evidence>
<evidence type="ECO:0000313" key="13">
    <source>
        <dbReference type="Proteomes" id="UP001320245"/>
    </source>
</evidence>
<dbReference type="Gene3D" id="3.40.50.300">
    <property type="entry name" value="P-loop containing nucleotide triphosphate hydrolases"/>
    <property type="match status" value="2"/>
</dbReference>
<feature type="region of interest" description="Disordered" evidence="8">
    <location>
        <begin position="408"/>
        <end position="429"/>
    </location>
</feature>
<dbReference type="InterPro" id="IPR036640">
    <property type="entry name" value="ABC1_TM_sf"/>
</dbReference>
<dbReference type="GO" id="GO:0016887">
    <property type="term" value="F:ATP hydrolysis activity"/>
    <property type="evidence" value="ECO:0007669"/>
    <property type="project" value="InterPro"/>
</dbReference>
<dbReference type="AlphaFoldDB" id="A0AAN9YGS9"/>
<protein>
    <recommendedName>
        <fullName evidence="14">ABC transporter</fullName>
    </recommendedName>
</protein>
<dbReference type="Proteomes" id="UP001320245">
    <property type="component" value="Unassembled WGS sequence"/>
</dbReference>
<dbReference type="PANTHER" id="PTHR24223">
    <property type="entry name" value="ATP-BINDING CASSETTE SUB-FAMILY C"/>
    <property type="match status" value="1"/>
</dbReference>
<proteinExistence type="predicted"/>
<evidence type="ECO:0000256" key="9">
    <source>
        <dbReference type="SAM" id="Phobius"/>
    </source>
</evidence>
<dbReference type="FunFam" id="1.20.1560.10:FF:000066">
    <property type="entry name" value="ABC multidrug transporter (Eurofung)"/>
    <property type="match status" value="1"/>
</dbReference>
<dbReference type="EMBL" id="JAJSPL020000013">
    <property type="protein sequence ID" value="KAK7743466.1"/>
    <property type="molecule type" value="Genomic_DNA"/>
</dbReference>
<dbReference type="InterPro" id="IPR044726">
    <property type="entry name" value="ABCC_6TM_D2"/>
</dbReference>
<dbReference type="GO" id="GO:0016020">
    <property type="term" value="C:membrane"/>
    <property type="evidence" value="ECO:0007669"/>
    <property type="project" value="UniProtKB-SubCell"/>
</dbReference>
<keyword evidence="13" id="KW-1185">Reference proteome</keyword>
<dbReference type="PROSITE" id="PS50893">
    <property type="entry name" value="ABC_TRANSPORTER_2"/>
    <property type="match status" value="2"/>
</dbReference>
<feature type="compositionally biased region" description="Acidic residues" evidence="8">
    <location>
        <begin position="763"/>
        <end position="779"/>
    </location>
</feature>
<feature type="transmembrane region" description="Helical" evidence="9">
    <location>
        <begin position="501"/>
        <end position="519"/>
    </location>
</feature>
<feature type="compositionally biased region" description="Basic and acidic residues" evidence="8">
    <location>
        <begin position="408"/>
        <end position="423"/>
    </location>
</feature>
<evidence type="ECO:0000256" key="1">
    <source>
        <dbReference type="ARBA" id="ARBA00004141"/>
    </source>
</evidence>
<keyword evidence="7 9" id="KW-0472">Membrane</keyword>
<evidence type="ECO:0000259" key="10">
    <source>
        <dbReference type="PROSITE" id="PS50893"/>
    </source>
</evidence>
<dbReference type="InterPro" id="IPR003439">
    <property type="entry name" value="ABC_transporter-like_ATP-bd"/>
</dbReference>
<dbReference type="Pfam" id="PF00005">
    <property type="entry name" value="ABC_tran"/>
    <property type="match status" value="2"/>
</dbReference>
<dbReference type="CDD" id="cd03250">
    <property type="entry name" value="ABCC_MRP_domain1"/>
    <property type="match status" value="1"/>
</dbReference>
<feature type="domain" description="ABC transmembrane type-1" evidence="11">
    <location>
        <begin position="1"/>
        <end position="135"/>
    </location>
</feature>
<evidence type="ECO:0000256" key="7">
    <source>
        <dbReference type="ARBA" id="ARBA00023136"/>
    </source>
</evidence>
<dbReference type="PANTHER" id="PTHR24223:SF345">
    <property type="entry name" value="ABC MULTIDRUG TRANSPORTER (EUROFUNG)"/>
    <property type="match status" value="1"/>
</dbReference>
<evidence type="ECO:0000256" key="4">
    <source>
        <dbReference type="ARBA" id="ARBA00022741"/>
    </source>
</evidence>
<evidence type="ECO:0000256" key="6">
    <source>
        <dbReference type="ARBA" id="ARBA00022989"/>
    </source>
</evidence>
<dbReference type="PROSITE" id="PS50929">
    <property type="entry name" value="ABC_TM1F"/>
    <property type="match status" value="2"/>
</dbReference>
<dbReference type="Gene3D" id="1.20.1560.10">
    <property type="entry name" value="ABC transporter type 1, transmembrane domain"/>
    <property type="match status" value="2"/>
</dbReference>
<comment type="caution">
    <text evidence="12">The sequence shown here is derived from an EMBL/GenBank/DDBJ whole genome shotgun (WGS) entry which is preliminary data.</text>
</comment>
<accession>A0AAN9YGS9</accession>